<proteinExistence type="inferred from homology"/>
<keyword evidence="3 5" id="KW-0133">Cell shape</keyword>
<evidence type="ECO:0000256" key="1">
    <source>
        <dbReference type="ARBA" id="ARBA00009369"/>
    </source>
</evidence>
<reference evidence="9" key="1">
    <citation type="journal article" date="2021" name="PeerJ">
        <title>Extensive microbial diversity within the chicken gut microbiome revealed by metagenomics and culture.</title>
        <authorList>
            <person name="Gilroy R."/>
            <person name="Ravi A."/>
            <person name="Getino M."/>
            <person name="Pursley I."/>
            <person name="Horton D.L."/>
            <person name="Alikhan N.F."/>
            <person name="Baker D."/>
            <person name="Gharbi K."/>
            <person name="Hall N."/>
            <person name="Watson M."/>
            <person name="Adriaenssens E.M."/>
            <person name="Foster-Nyarko E."/>
            <person name="Jarju S."/>
            <person name="Secka A."/>
            <person name="Antonio M."/>
            <person name="Oren A."/>
            <person name="Chaudhuri R.R."/>
            <person name="La Ragione R."/>
            <person name="Hildebrand F."/>
            <person name="Pallen M.J."/>
        </authorList>
    </citation>
    <scope>NUCLEOTIDE SEQUENCE</scope>
    <source>
        <strain evidence="9">Gambia15-2214</strain>
    </source>
</reference>
<evidence type="ECO:0000256" key="2">
    <source>
        <dbReference type="ARBA" id="ARBA00013855"/>
    </source>
</evidence>
<evidence type="ECO:0000256" key="6">
    <source>
        <dbReference type="SAM" id="Coils"/>
    </source>
</evidence>
<gene>
    <name evidence="9" type="primary">mreC</name>
    <name evidence="9" type="ORF">IAA16_01670</name>
</gene>
<comment type="caution">
    <text evidence="9">The sequence shown here is derived from an EMBL/GenBank/DDBJ whole genome shotgun (WGS) entry which is preliminary data.</text>
</comment>
<dbReference type="PIRSF" id="PIRSF038471">
    <property type="entry name" value="MreC"/>
    <property type="match status" value="1"/>
</dbReference>
<dbReference type="Gene3D" id="2.40.10.340">
    <property type="entry name" value="Rod shape-determining protein MreC, domain 1"/>
    <property type="match status" value="1"/>
</dbReference>
<feature type="transmembrane region" description="Helical" evidence="7">
    <location>
        <begin position="20"/>
        <end position="41"/>
    </location>
</feature>
<name>A0A9E2L155_9SPIR</name>
<protein>
    <recommendedName>
        <fullName evidence="2 5">Cell shape-determining protein MreC</fullName>
    </recommendedName>
    <alternativeName>
        <fullName evidence="4 5">Cell shape protein MreC</fullName>
    </alternativeName>
</protein>
<dbReference type="GO" id="GO:0005886">
    <property type="term" value="C:plasma membrane"/>
    <property type="evidence" value="ECO:0007669"/>
    <property type="project" value="TreeGrafter"/>
</dbReference>
<keyword evidence="7" id="KW-1133">Transmembrane helix</keyword>
<evidence type="ECO:0000256" key="4">
    <source>
        <dbReference type="ARBA" id="ARBA00032089"/>
    </source>
</evidence>
<evidence type="ECO:0000256" key="3">
    <source>
        <dbReference type="ARBA" id="ARBA00022960"/>
    </source>
</evidence>
<organism evidence="9 10">
    <name type="scientific">Candidatus Treponema excrementipullorum</name>
    <dbReference type="NCBI Taxonomy" id="2838768"/>
    <lineage>
        <taxon>Bacteria</taxon>
        <taxon>Pseudomonadati</taxon>
        <taxon>Spirochaetota</taxon>
        <taxon>Spirochaetia</taxon>
        <taxon>Spirochaetales</taxon>
        <taxon>Treponemataceae</taxon>
        <taxon>Treponema</taxon>
    </lineage>
</organism>
<dbReference type="GO" id="GO:0008360">
    <property type="term" value="P:regulation of cell shape"/>
    <property type="evidence" value="ECO:0007669"/>
    <property type="project" value="UniProtKB-KW"/>
</dbReference>
<dbReference type="NCBIfam" id="TIGR00219">
    <property type="entry name" value="mreC"/>
    <property type="match status" value="1"/>
</dbReference>
<comment type="function">
    <text evidence="5">Involved in formation and maintenance of cell shape.</text>
</comment>
<dbReference type="EMBL" id="JAHLFV010000038">
    <property type="protein sequence ID" value="MBU3849255.1"/>
    <property type="molecule type" value="Genomic_DNA"/>
</dbReference>
<evidence type="ECO:0000259" key="8">
    <source>
        <dbReference type="Pfam" id="PF04085"/>
    </source>
</evidence>
<comment type="similarity">
    <text evidence="1 5">Belongs to the MreC family.</text>
</comment>
<feature type="domain" description="Rod shape-determining protein MreC beta-barrel core" evidence="8">
    <location>
        <begin position="128"/>
        <end position="281"/>
    </location>
</feature>
<feature type="coiled-coil region" evidence="6">
    <location>
        <begin position="68"/>
        <end position="112"/>
    </location>
</feature>
<dbReference type="InterPro" id="IPR042177">
    <property type="entry name" value="Cell/Rod_1"/>
</dbReference>
<keyword evidence="7" id="KW-0472">Membrane</keyword>
<dbReference type="AlphaFoldDB" id="A0A9E2L155"/>
<evidence type="ECO:0000256" key="5">
    <source>
        <dbReference type="PIRNR" id="PIRNR038471"/>
    </source>
</evidence>
<dbReference type="PANTHER" id="PTHR34138">
    <property type="entry name" value="CELL SHAPE-DETERMINING PROTEIN MREC"/>
    <property type="match status" value="1"/>
</dbReference>
<dbReference type="InterPro" id="IPR042175">
    <property type="entry name" value="Cell/Rod_MreC_2"/>
</dbReference>
<evidence type="ECO:0000313" key="10">
    <source>
        <dbReference type="Proteomes" id="UP000823914"/>
    </source>
</evidence>
<keyword evidence="6" id="KW-0175">Coiled coil</keyword>
<dbReference type="PANTHER" id="PTHR34138:SF1">
    <property type="entry name" value="CELL SHAPE-DETERMINING PROTEIN MREC"/>
    <property type="match status" value="1"/>
</dbReference>
<dbReference type="Gene3D" id="2.40.10.350">
    <property type="entry name" value="Rod shape-determining protein MreC, domain 2"/>
    <property type="match status" value="1"/>
</dbReference>
<accession>A0A9E2L155</accession>
<dbReference type="Proteomes" id="UP000823914">
    <property type="component" value="Unassembled WGS sequence"/>
</dbReference>
<dbReference type="InterPro" id="IPR007221">
    <property type="entry name" value="MreC"/>
</dbReference>
<dbReference type="InterPro" id="IPR055342">
    <property type="entry name" value="MreC_beta-barrel_core"/>
</dbReference>
<keyword evidence="7" id="KW-0812">Transmembrane</keyword>
<dbReference type="Pfam" id="PF04085">
    <property type="entry name" value="MreC"/>
    <property type="match status" value="1"/>
</dbReference>
<evidence type="ECO:0000313" key="9">
    <source>
        <dbReference type="EMBL" id="MBU3849255.1"/>
    </source>
</evidence>
<reference evidence="9" key="2">
    <citation type="submission" date="2021-04" db="EMBL/GenBank/DDBJ databases">
        <authorList>
            <person name="Gilroy R."/>
        </authorList>
    </citation>
    <scope>NUCLEOTIDE SEQUENCE</scope>
    <source>
        <strain evidence="9">Gambia15-2214</strain>
    </source>
</reference>
<sequence length="293" mass="33211">MALRESRIKVKIRIQPPLFVFVILVVISGVLLAASTGGFVVNFKNVGFTALSSFQRGIHTVTTKFTDMVSAVKRMAELQEEYDKLLKQLENYQFLQQTNTEIRRENELLKEQLGFTETFEYVNYPARIIGRDPNNQYSLLTLNMGSKQGIKKNMPVIAIQNGTVGLVGKVLQVGYNTCMVMPVYDYSCNVSGRIQKTRDIGLVNGLGWEDSPLIMRYIKKRVLDKLQYGDLVVTSGENDNFMKDIPIGYISKITTQDYDSSLIIELTPVLDFNSLENVIVVDVKNLKDQEEEQ</sequence>
<evidence type="ECO:0000256" key="7">
    <source>
        <dbReference type="SAM" id="Phobius"/>
    </source>
</evidence>